<keyword evidence="2" id="KW-1133">Transmembrane helix</keyword>
<evidence type="ECO:0000256" key="1">
    <source>
        <dbReference type="SAM" id="MobiDB-lite"/>
    </source>
</evidence>
<organism evidence="3 4">
    <name type="scientific">Patulibacter brassicae</name>
    <dbReference type="NCBI Taxonomy" id="1705717"/>
    <lineage>
        <taxon>Bacteria</taxon>
        <taxon>Bacillati</taxon>
        <taxon>Actinomycetota</taxon>
        <taxon>Thermoleophilia</taxon>
        <taxon>Solirubrobacterales</taxon>
        <taxon>Patulibacteraceae</taxon>
        <taxon>Patulibacter</taxon>
    </lineage>
</organism>
<accession>A0ABU4VNM3</accession>
<keyword evidence="4" id="KW-1185">Reference proteome</keyword>
<evidence type="ECO:0000313" key="3">
    <source>
        <dbReference type="EMBL" id="MDX8152659.1"/>
    </source>
</evidence>
<gene>
    <name evidence="3" type="ORF">SK069_13720</name>
</gene>
<dbReference type="EMBL" id="JAXAVX010000007">
    <property type="protein sequence ID" value="MDX8152659.1"/>
    <property type="molecule type" value="Genomic_DNA"/>
</dbReference>
<feature type="region of interest" description="Disordered" evidence="1">
    <location>
        <begin position="175"/>
        <end position="226"/>
    </location>
</feature>
<dbReference type="RefSeq" id="WP_319954815.1">
    <property type="nucleotide sequence ID" value="NZ_JAXAVX010000007.1"/>
</dbReference>
<dbReference type="Proteomes" id="UP001277761">
    <property type="component" value="Unassembled WGS sequence"/>
</dbReference>
<feature type="transmembrane region" description="Helical" evidence="2">
    <location>
        <begin position="53"/>
        <end position="81"/>
    </location>
</feature>
<keyword evidence="2" id="KW-0812">Transmembrane</keyword>
<feature type="transmembrane region" description="Helical" evidence="2">
    <location>
        <begin position="115"/>
        <end position="136"/>
    </location>
</feature>
<reference evidence="3 4" key="1">
    <citation type="submission" date="2023-11" db="EMBL/GenBank/DDBJ databases">
        <authorList>
            <person name="Xu M."/>
            <person name="Jiang T."/>
        </authorList>
    </citation>
    <scope>NUCLEOTIDE SEQUENCE [LARGE SCALE GENOMIC DNA]</scope>
    <source>
        <strain evidence="3 4">SD</strain>
    </source>
</reference>
<keyword evidence="2" id="KW-0472">Membrane</keyword>
<name>A0ABU4VNM3_9ACTN</name>
<comment type="caution">
    <text evidence="3">The sequence shown here is derived from an EMBL/GenBank/DDBJ whole genome shotgun (WGS) entry which is preliminary data.</text>
</comment>
<sequence>MPAEPRHRRRGTRRLLRARDALLHRRARLERWLERRHPALWDARHAVEGVGRLLGPLIGAAVLLVLLAPLLALLAALAALLDVLDLDLPSISLPSVPSVDAPGWLRDVARVLGDVLGVLGQVLRWAALAGGAAYGIHLTRRARRRRLEAEAVGREELLRRLLAALDAIAVQHAGGPPDALLGSPDGGDGALRERPARAAGATGPPPTERRGARSTPSTGPGPSGPR</sequence>
<protein>
    <submittedName>
        <fullName evidence="3">Uncharacterized protein</fullName>
    </submittedName>
</protein>
<evidence type="ECO:0000313" key="4">
    <source>
        <dbReference type="Proteomes" id="UP001277761"/>
    </source>
</evidence>
<proteinExistence type="predicted"/>
<evidence type="ECO:0000256" key="2">
    <source>
        <dbReference type="SAM" id="Phobius"/>
    </source>
</evidence>